<comment type="caution">
    <text evidence="11">The sequence shown here is derived from an EMBL/GenBank/DDBJ whole genome shotgun (WGS) entry which is preliminary data.</text>
</comment>
<reference evidence="11 12" key="1">
    <citation type="submission" date="2020-08" db="EMBL/GenBank/DDBJ databases">
        <title>Genomic Encyclopedia of Type Strains, Phase IV (KMG-IV): sequencing the most valuable type-strain genomes for metagenomic binning, comparative biology and taxonomic classification.</title>
        <authorList>
            <person name="Goeker M."/>
        </authorList>
    </citation>
    <scope>NUCLEOTIDE SEQUENCE [LARGE SCALE GENOMIC DNA]</scope>
    <source>
        <strain evidence="11 12">DSM 103737</strain>
    </source>
</reference>
<keyword evidence="5 9" id="KW-0812">Transmembrane</keyword>
<keyword evidence="8 9" id="KW-0472">Membrane</keyword>
<evidence type="ECO:0000313" key="11">
    <source>
        <dbReference type="EMBL" id="MBB4017399.1"/>
    </source>
</evidence>
<evidence type="ECO:0000259" key="10">
    <source>
        <dbReference type="Pfam" id="PF01061"/>
    </source>
</evidence>
<dbReference type="EMBL" id="JACIEN010000002">
    <property type="protein sequence ID" value="MBB4017399.1"/>
    <property type="molecule type" value="Genomic_DNA"/>
</dbReference>
<feature type="transmembrane region" description="Helical" evidence="9">
    <location>
        <begin position="253"/>
        <end position="272"/>
    </location>
</feature>
<evidence type="ECO:0000256" key="2">
    <source>
        <dbReference type="ARBA" id="ARBA00007783"/>
    </source>
</evidence>
<keyword evidence="4" id="KW-1003">Cell membrane</keyword>
<accession>A0A840C1M6</accession>
<feature type="transmembrane region" description="Helical" evidence="9">
    <location>
        <begin position="118"/>
        <end position="136"/>
    </location>
</feature>
<feature type="transmembrane region" description="Helical" evidence="9">
    <location>
        <begin position="222"/>
        <end position="246"/>
    </location>
</feature>
<keyword evidence="12" id="KW-1185">Reference proteome</keyword>
<feature type="transmembrane region" description="Helical" evidence="9">
    <location>
        <begin position="148"/>
        <end position="172"/>
    </location>
</feature>
<dbReference type="GO" id="GO:0015920">
    <property type="term" value="P:lipopolysaccharide transport"/>
    <property type="evidence" value="ECO:0007669"/>
    <property type="project" value="TreeGrafter"/>
</dbReference>
<keyword evidence="6 9" id="KW-1133">Transmembrane helix</keyword>
<evidence type="ECO:0000256" key="4">
    <source>
        <dbReference type="ARBA" id="ARBA00022475"/>
    </source>
</evidence>
<sequence length="339" mass="38026">MRNAMVRDMSMIRLGKFTLSSYLSPFYPLPMGASAELSSRPKAANERAATCSPTTAPTVREWSNMSDLSQDARTRKMPSQVEMAIDDLKRALSLTWFWVSLGWQDIVQRYRGSMLGPFWLTITTGVFIAGLGPLYARLFSLDMAHYLPYMALGVTTWGFITGTINDSCNAFVSASHVMKQMKVPRLAIVFQVIWRSIIAFIHNLPIYVIIFLWFQIPLTWETLLVIPGFVIVCLNLVWMGVVVAILCARFRDIAPIIGSILQIGFFITPVMWSYKLQNVSPWIVNINPFAALIELIRAPLLGEVISAPLVLLALGCLPVGFAVAAALFVRARRQIVYWV</sequence>
<keyword evidence="7" id="KW-0625">Polysaccharide transport</keyword>
<proteinExistence type="inferred from homology"/>
<evidence type="ECO:0000313" key="12">
    <source>
        <dbReference type="Proteomes" id="UP000577362"/>
    </source>
</evidence>
<dbReference type="GO" id="GO:0140359">
    <property type="term" value="F:ABC-type transporter activity"/>
    <property type="evidence" value="ECO:0007669"/>
    <property type="project" value="InterPro"/>
</dbReference>
<protein>
    <submittedName>
        <fullName evidence="11">Lipopolysaccharide transport system permease protein</fullName>
    </submittedName>
</protein>
<evidence type="ECO:0000256" key="8">
    <source>
        <dbReference type="ARBA" id="ARBA00023136"/>
    </source>
</evidence>
<feature type="transmembrane region" description="Helical" evidence="9">
    <location>
        <begin position="192"/>
        <end position="216"/>
    </location>
</feature>
<dbReference type="Proteomes" id="UP000577362">
    <property type="component" value="Unassembled WGS sequence"/>
</dbReference>
<dbReference type="PANTHER" id="PTHR30413">
    <property type="entry name" value="INNER MEMBRANE TRANSPORT PERMEASE"/>
    <property type="match status" value="1"/>
</dbReference>
<keyword evidence="7" id="KW-0762">Sugar transport</keyword>
<organism evidence="11 12">
    <name type="scientific">Chelatococcus caeni</name>
    <dbReference type="NCBI Taxonomy" id="1348468"/>
    <lineage>
        <taxon>Bacteria</taxon>
        <taxon>Pseudomonadati</taxon>
        <taxon>Pseudomonadota</taxon>
        <taxon>Alphaproteobacteria</taxon>
        <taxon>Hyphomicrobiales</taxon>
        <taxon>Chelatococcaceae</taxon>
        <taxon>Chelatococcus</taxon>
    </lineage>
</organism>
<feature type="domain" description="ABC-2 type transporter transmembrane" evidence="10">
    <location>
        <begin position="100"/>
        <end position="299"/>
    </location>
</feature>
<dbReference type="PANTHER" id="PTHR30413:SF10">
    <property type="entry name" value="CAPSULE POLYSACCHARIDE EXPORT INNER-MEMBRANE PROTEIN CTRC"/>
    <property type="match status" value="1"/>
</dbReference>
<dbReference type="Pfam" id="PF01061">
    <property type="entry name" value="ABC2_membrane"/>
    <property type="match status" value="1"/>
</dbReference>
<evidence type="ECO:0000256" key="1">
    <source>
        <dbReference type="ARBA" id="ARBA00004651"/>
    </source>
</evidence>
<comment type="subcellular location">
    <subcellularLocation>
        <location evidence="1">Cell membrane</location>
        <topology evidence="1">Multi-pass membrane protein</topology>
    </subcellularLocation>
</comment>
<dbReference type="GO" id="GO:0015774">
    <property type="term" value="P:polysaccharide transport"/>
    <property type="evidence" value="ECO:0007669"/>
    <property type="project" value="UniProtKB-KW"/>
</dbReference>
<feature type="transmembrane region" description="Helical" evidence="9">
    <location>
        <begin position="305"/>
        <end position="329"/>
    </location>
</feature>
<keyword evidence="3" id="KW-0813">Transport</keyword>
<name>A0A840C1M6_9HYPH</name>
<gene>
    <name evidence="11" type="ORF">GGR16_002428</name>
</gene>
<comment type="similarity">
    <text evidence="2">Belongs to the ABC-2 integral membrane protein family.</text>
</comment>
<dbReference type="InterPro" id="IPR013525">
    <property type="entry name" value="ABC2_TM"/>
</dbReference>
<evidence type="ECO:0000256" key="5">
    <source>
        <dbReference type="ARBA" id="ARBA00022692"/>
    </source>
</evidence>
<evidence type="ECO:0000256" key="3">
    <source>
        <dbReference type="ARBA" id="ARBA00022448"/>
    </source>
</evidence>
<dbReference type="GO" id="GO:0005886">
    <property type="term" value="C:plasma membrane"/>
    <property type="evidence" value="ECO:0007669"/>
    <property type="project" value="UniProtKB-SubCell"/>
</dbReference>
<dbReference type="AlphaFoldDB" id="A0A840C1M6"/>
<dbReference type="RefSeq" id="WP_183316753.1">
    <property type="nucleotide sequence ID" value="NZ_JACIEN010000002.1"/>
</dbReference>
<evidence type="ECO:0000256" key="6">
    <source>
        <dbReference type="ARBA" id="ARBA00022989"/>
    </source>
</evidence>
<evidence type="ECO:0000256" key="9">
    <source>
        <dbReference type="SAM" id="Phobius"/>
    </source>
</evidence>
<evidence type="ECO:0000256" key="7">
    <source>
        <dbReference type="ARBA" id="ARBA00023047"/>
    </source>
</evidence>